<sequence>MVSAMHKTHFNPLVIQRALQQIKAGLRQQKISYAELASRLNVSLNTVKRLLNGQDISLQRLLQLVDICQLDWTSLLQTAVEEHAEHHFFSEEQDQAFAAEPALLDFFVGLFYQQRPLNVLADAMGLDDIACYQRLRKLEMLGLLELEPGNRFRFKVKPPLGFAPGSRVLQQQLSCYFQRAEAAVLNQAVSEETLVMVKPLRLPPQAFRQLSSELKRVIDKYAEASELMYGPADGLPEYQLTLVAQPLMPSDHVLSACNPTSLG</sequence>
<dbReference type="EMBL" id="JAUZVY010000006">
    <property type="protein sequence ID" value="MDP4530063.1"/>
    <property type="molecule type" value="Genomic_DNA"/>
</dbReference>
<comment type="caution">
    <text evidence="2">The sequence shown here is derived from an EMBL/GenBank/DDBJ whole genome shotgun (WGS) entry which is preliminary data.</text>
</comment>
<evidence type="ECO:0000259" key="1">
    <source>
        <dbReference type="PROSITE" id="PS50943"/>
    </source>
</evidence>
<evidence type="ECO:0000313" key="2">
    <source>
        <dbReference type="EMBL" id="MDP4530063.1"/>
    </source>
</evidence>
<proteinExistence type="predicted"/>
<dbReference type="Pfam" id="PF01381">
    <property type="entry name" value="HTH_3"/>
    <property type="match status" value="1"/>
</dbReference>
<dbReference type="Proteomes" id="UP001236258">
    <property type="component" value="Unassembled WGS sequence"/>
</dbReference>
<dbReference type="Gene3D" id="1.10.260.40">
    <property type="entry name" value="lambda repressor-like DNA-binding domains"/>
    <property type="match status" value="1"/>
</dbReference>
<dbReference type="PROSITE" id="PS50943">
    <property type="entry name" value="HTH_CROC1"/>
    <property type="match status" value="1"/>
</dbReference>
<organism evidence="2 3">
    <name type="scientific">Alkalimonas delamerensis</name>
    <dbReference type="NCBI Taxonomy" id="265981"/>
    <lineage>
        <taxon>Bacteria</taxon>
        <taxon>Pseudomonadati</taxon>
        <taxon>Pseudomonadota</taxon>
        <taxon>Gammaproteobacteria</taxon>
        <taxon>Alkalimonas</taxon>
    </lineage>
</organism>
<reference evidence="2 3" key="1">
    <citation type="submission" date="2023-08" db="EMBL/GenBank/DDBJ databases">
        <authorList>
            <person name="Joshi A."/>
            <person name="Thite S."/>
        </authorList>
    </citation>
    <scope>NUCLEOTIDE SEQUENCE [LARGE SCALE GENOMIC DNA]</scope>
    <source>
        <strain evidence="2 3">1E1</strain>
    </source>
</reference>
<name>A0ABT9GSX3_9GAMM</name>
<dbReference type="SUPFAM" id="SSF47413">
    <property type="entry name" value="lambda repressor-like DNA-binding domains"/>
    <property type="match status" value="1"/>
</dbReference>
<dbReference type="InterPro" id="IPR001387">
    <property type="entry name" value="Cro/C1-type_HTH"/>
</dbReference>
<keyword evidence="3" id="KW-1185">Reference proteome</keyword>
<protein>
    <submittedName>
        <fullName evidence="2">Helix-turn-helix transcriptional regulator</fullName>
    </submittedName>
</protein>
<dbReference type="RefSeq" id="WP_305946108.1">
    <property type="nucleotide sequence ID" value="NZ_JAUZVY010000006.1"/>
</dbReference>
<feature type="domain" description="HTH cro/C1-type" evidence="1">
    <location>
        <begin position="22"/>
        <end position="75"/>
    </location>
</feature>
<accession>A0ABT9GSX3</accession>
<dbReference type="InterPro" id="IPR010982">
    <property type="entry name" value="Lambda_DNA-bd_dom_sf"/>
</dbReference>
<gene>
    <name evidence="2" type="ORF">Q3O59_13620</name>
</gene>
<evidence type="ECO:0000313" key="3">
    <source>
        <dbReference type="Proteomes" id="UP001236258"/>
    </source>
</evidence>
<dbReference type="SMART" id="SM00530">
    <property type="entry name" value="HTH_XRE"/>
    <property type="match status" value="1"/>
</dbReference>